<organism evidence="2 3">
    <name type="scientific">Petrolisthes cinctipes</name>
    <name type="common">Flat porcelain crab</name>
    <dbReference type="NCBI Taxonomy" id="88211"/>
    <lineage>
        <taxon>Eukaryota</taxon>
        <taxon>Metazoa</taxon>
        <taxon>Ecdysozoa</taxon>
        <taxon>Arthropoda</taxon>
        <taxon>Crustacea</taxon>
        <taxon>Multicrustacea</taxon>
        <taxon>Malacostraca</taxon>
        <taxon>Eumalacostraca</taxon>
        <taxon>Eucarida</taxon>
        <taxon>Decapoda</taxon>
        <taxon>Pleocyemata</taxon>
        <taxon>Anomura</taxon>
        <taxon>Galatheoidea</taxon>
        <taxon>Porcellanidae</taxon>
        <taxon>Petrolisthes</taxon>
    </lineage>
</organism>
<feature type="region of interest" description="Disordered" evidence="1">
    <location>
        <begin position="1"/>
        <end position="21"/>
    </location>
</feature>
<evidence type="ECO:0000256" key="1">
    <source>
        <dbReference type="SAM" id="MobiDB-lite"/>
    </source>
</evidence>
<accession>A0AAE1FKZ4</accession>
<reference evidence="2" key="1">
    <citation type="submission" date="2023-10" db="EMBL/GenBank/DDBJ databases">
        <title>Genome assemblies of two species of porcelain crab, Petrolisthes cinctipes and Petrolisthes manimaculis (Anomura: Porcellanidae).</title>
        <authorList>
            <person name="Angst P."/>
        </authorList>
    </citation>
    <scope>NUCLEOTIDE SEQUENCE</scope>
    <source>
        <strain evidence="2">PB745_01</strain>
        <tissue evidence="2">Gill</tissue>
    </source>
</reference>
<sequence length="66" mass="7657">MSEKTQQEWINGDNLRSRHVTEKPKMCTDKKERGVKHMILAPPSDLRLLLALFLHHHYQSPPPPSS</sequence>
<proteinExistence type="predicted"/>
<evidence type="ECO:0000313" key="2">
    <source>
        <dbReference type="EMBL" id="KAK3875072.1"/>
    </source>
</evidence>
<comment type="caution">
    <text evidence="2">The sequence shown here is derived from an EMBL/GenBank/DDBJ whole genome shotgun (WGS) entry which is preliminary data.</text>
</comment>
<name>A0AAE1FKZ4_PETCI</name>
<gene>
    <name evidence="2" type="ORF">Pcinc_020033</name>
</gene>
<dbReference type="Proteomes" id="UP001286313">
    <property type="component" value="Unassembled WGS sequence"/>
</dbReference>
<dbReference type="AlphaFoldDB" id="A0AAE1FKZ4"/>
<dbReference type="EMBL" id="JAWQEG010002014">
    <property type="protein sequence ID" value="KAK3875072.1"/>
    <property type="molecule type" value="Genomic_DNA"/>
</dbReference>
<keyword evidence="3" id="KW-1185">Reference proteome</keyword>
<evidence type="ECO:0000313" key="3">
    <source>
        <dbReference type="Proteomes" id="UP001286313"/>
    </source>
</evidence>
<protein>
    <submittedName>
        <fullName evidence="2">Uncharacterized protein</fullName>
    </submittedName>
</protein>